<name>A0A4Y3QST7_STRCI</name>
<evidence type="ECO:0000313" key="3">
    <source>
        <dbReference type="Proteomes" id="UP000319210"/>
    </source>
</evidence>
<feature type="compositionally biased region" description="Pro residues" evidence="1">
    <location>
        <begin position="85"/>
        <end position="95"/>
    </location>
</feature>
<organism evidence="2 3">
    <name type="scientific">Streptomyces cacaoi</name>
    <dbReference type="NCBI Taxonomy" id="1898"/>
    <lineage>
        <taxon>Bacteria</taxon>
        <taxon>Bacillati</taxon>
        <taxon>Actinomycetota</taxon>
        <taxon>Actinomycetes</taxon>
        <taxon>Kitasatosporales</taxon>
        <taxon>Streptomycetaceae</taxon>
        <taxon>Streptomyces</taxon>
    </lineage>
</organism>
<protein>
    <submittedName>
        <fullName evidence="2">Uncharacterized protein</fullName>
    </submittedName>
</protein>
<accession>A0A4Y3QST7</accession>
<proteinExistence type="predicted"/>
<sequence length="162" mass="17375">MPAQPGLEDVLRAPADQFGRDLPGLGHPLRGRQHVDGAEGGIPEPGRVAGAAPLFGRKTARTPDVVAQADVAQHLHRPAVDPDGPGVPQPALPPLDEPHIHTPAPQFDRQHRAYRPGPDDHHFVLFLHVHALSPLRWGFVAAPETTTARPGRNRGQGRYGPG</sequence>
<dbReference type="Proteomes" id="UP000319210">
    <property type="component" value="Unassembled WGS sequence"/>
</dbReference>
<feature type="region of interest" description="Disordered" evidence="1">
    <location>
        <begin position="77"/>
        <end position="104"/>
    </location>
</feature>
<gene>
    <name evidence="2" type="ORF">SCA03_09460</name>
</gene>
<keyword evidence="3" id="KW-1185">Reference proteome</keyword>
<dbReference type="AlphaFoldDB" id="A0A4Y3QST7"/>
<reference evidence="2 3" key="1">
    <citation type="submission" date="2019-06" db="EMBL/GenBank/DDBJ databases">
        <title>Whole genome shotgun sequence of Streptomyces cacaoi subsp. cacaoi NBRC 12748.</title>
        <authorList>
            <person name="Hosoyama A."/>
            <person name="Uohara A."/>
            <person name="Ohji S."/>
            <person name="Ichikawa N."/>
        </authorList>
    </citation>
    <scope>NUCLEOTIDE SEQUENCE [LARGE SCALE GENOMIC DNA]</scope>
    <source>
        <strain evidence="2 3">NBRC 12748</strain>
    </source>
</reference>
<evidence type="ECO:0000313" key="2">
    <source>
        <dbReference type="EMBL" id="GEB48395.1"/>
    </source>
</evidence>
<comment type="caution">
    <text evidence="2">The sequence shown here is derived from an EMBL/GenBank/DDBJ whole genome shotgun (WGS) entry which is preliminary data.</text>
</comment>
<evidence type="ECO:0000256" key="1">
    <source>
        <dbReference type="SAM" id="MobiDB-lite"/>
    </source>
</evidence>
<dbReference type="EMBL" id="BJMM01000003">
    <property type="protein sequence ID" value="GEB48395.1"/>
    <property type="molecule type" value="Genomic_DNA"/>
</dbReference>